<sequence length="192" mass="22186">MRDFATENPFVAPSKAVVEVQREFPASILQGLPKTDSLLRNIRSWRRPAGMKEPETRGEQKDVDARVEKRLAGTKPRHRKYKQIALDERLVRLVKNYGKTEMRAYLRGMAYNMLHLRKYRYNGKDGIDNVQEAENDNEEEVPTQIIATTSTPVKPPVSNGFDRTYSTAPIRKGRKRKTQTVIKINNNKRKCT</sequence>
<reference evidence="1 2" key="1">
    <citation type="submission" date="2024-08" db="EMBL/GenBank/DDBJ databases">
        <authorList>
            <person name="Cucini C."/>
            <person name="Frati F."/>
        </authorList>
    </citation>
    <scope>NUCLEOTIDE SEQUENCE [LARGE SCALE GENOMIC DNA]</scope>
</reference>
<organism evidence="1 2">
    <name type="scientific">Orchesella dallaii</name>
    <dbReference type="NCBI Taxonomy" id="48710"/>
    <lineage>
        <taxon>Eukaryota</taxon>
        <taxon>Metazoa</taxon>
        <taxon>Ecdysozoa</taxon>
        <taxon>Arthropoda</taxon>
        <taxon>Hexapoda</taxon>
        <taxon>Collembola</taxon>
        <taxon>Entomobryomorpha</taxon>
        <taxon>Entomobryoidea</taxon>
        <taxon>Orchesellidae</taxon>
        <taxon>Orchesellinae</taxon>
        <taxon>Orchesella</taxon>
    </lineage>
</organism>
<gene>
    <name evidence="1" type="ORF">ODALV1_LOCUS23170</name>
</gene>
<name>A0ABP1RK89_9HEXA</name>
<keyword evidence="2" id="KW-1185">Reference proteome</keyword>
<dbReference type="Proteomes" id="UP001642540">
    <property type="component" value="Unassembled WGS sequence"/>
</dbReference>
<protein>
    <submittedName>
        <fullName evidence="1">Uncharacterized protein</fullName>
    </submittedName>
</protein>
<comment type="caution">
    <text evidence="1">The sequence shown here is derived from an EMBL/GenBank/DDBJ whole genome shotgun (WGS) entry which is preliminary data.</text>
</comment>
<evidence type="ECO:0000313" key="1">
    <source>
        <dbReference type="EMBL" id="CAL8129438.1"/>
    </source>
</evidence>
<proteinExistence type="predicted"/>
<evidence type="ECO:0000313" key="2">
    <source>
        <dbReference type="Proteomes" id="UP001642540"/>
    </source>
</evidence>
<dbReference type="EMBL" id="CAXLJM020000077">
    <property type="protein sequence ID" value="CAL8129438.1"/>
    <property type="molecule type" value="Genomic_DNA"/>
</dbReference>
<accession>A0ABP1RK89</accession>